<dbReference type="PANTHER" id="PTHR44591:SF3">
    <property type="entry name" value="RESPONSE REGULATORY DOMAIN-CONTAINING PROTEIN"/>
    <property type="match status" value="1"/>
</dbReference>
<dbReference type="Pfam" id="PF00072">
    <property type="entry name" value="Response_reg"/>
    <property type="match status" value="1"/>
</dbReference>
<dbReference type="Gene3D" id="3.40.50.2300">
    <property type="match status" value="1"/>
</dbReference>
<feature type="domain" description="Response regulatory" evidence="3">
    <location>
        <begin position="4"/>
        <end position="118"/>
    </location>
</feature>
<dbReference type="EMBL" id="QJSX01000021">
    <property type="protein sequence ID" value="PYE49903.1"/>
    <property type="molecule type" value="Genomic_DNA"/>
</dbReference>
<evidence type="ECO:0000256" key="1">
    <source>
        <dbReference type="ARBA" id="ARBA00022553"/>
    </source>
</evidence>
<protein>
    <submittedName>
        <fullName evidence="4">Response regulator receiver domain-containing protein</fullName>
    </submittedName>
</protein>
<evidence type="ECO:0000313" key="5">
    <source>
        <dbReference type="Proteomes" id="UP000248326"/>
    </source>
</evidence>
<gene>
    <name evidence="4" type="ORF">DES52_12135</name>
</gene>
<comment type="caution">
    <text evidence="4">The sequence shown here is derived from an EMBL/GenBank/DDBJ whole genome shotgun (WGS) entry which is preliminary data.</text>
</comment>
<dbReference type="GO" id="GO:0000160">
    <property type="term" value="P:phosphorelay signal transduction system"/>
    <property type="evidence" value="ECO:0007669"/>
    <property type="project" value="InterPro"/>
</dbReference>
<dbReference type="AlphaFoldDB" id="A0A318S183"/>
<dbReference type="InterPro" id="IPR001789">
    <property type="entry name" value="Sig_transdc_resp-reg_receiver"/>
</dbReference>
<evidence type="ECO:0000259" key="3">
    <source>
        <dbReference type="PROSITE" id="PS50110"/>
    </source>
</evidence>
<proteinExistence type="predicted"/>
<dbReference type="OrthoDB" id="9797769at2"/>
<keyword evidence="1 2" id="KW-0597">Phosphoprotein</keyword>
<dbReference type="RefSeq" id="WP_110888585.1">
    <property type="nucleotide sequence ID" value="NZ_QJSX01000021.1"/>
</dbReference>
<dbReference type="InterPro" id="IPR011006">
    <property type="entry name" value="CheY-like_superfamily"/>
</dbReference>
<evidence type="ECO:0000313" key="4">
    <source>
        <dbReference type="EMBL" id="PYE49903.1"/>
    </source>
</evidence>
<dbReference type="InterPro" id="IPR050595">
    <property type="entry name" value="Bact_response_regulator"/>
</dbReference>
<keyword evidence="5" id="KW-1185">Reference proteome</keyword>
<dbReference type="PROSITE" id="PS50110">
    <property type="entry name" value="RESPONSE_REGULATORY"/>
    <property type="match status" value="1"/>
</dbReference>
<dbReference type="SUPFAM" id="SSF52172">
    <property type="entry name" value="CheY-like"/>
    <property type="match status" value="1"/>
</dbReference>
<dbReference type="SMART" id="SM00448">
    <property type="entry name" value="REC"/>
    <property type="match status" value="1"/>
</dbReference>
<organism evidence="4 5">
    <name type="scientific">Deinococcus yavapaiensis KR-236</name>
    <dbReference type="NCBI Taxonomy" id="694435"/>
    <lineage>
        <taxon>Bacteria</taxon>
        <taxon>Thermotogati</taxon>
        <taxon>Deinococcota</taxon>
        <taxon>Deinococci</taxon>
        <taxon>Deinococcales</taxon>
        <taxon>Deinococcaceae</taxon>
        <taxon>Deinococcus</taxon>
    </lineage>
</organism>
<dbReference type="PANTHER" id="PTHR44591">
    <property type="entry name" value="STRESS RESPONSE REGULATOR PROTEIN 1"/>
    <property type="match status" value="1"/>
</dbReference>
<accession>A0A318S183</accession>
<evidence type="ECO:0000256" key="2">
    <source>
        <dbReference type="PROSITE-ProRule" id="PRU00169"/>
    </source>
</evidence>
<name>A0A318S183_9DEIO</name>
<feature type="modified residue" description="4-aspartylphosphate" evidence="2">
    <location>
        <position position="54"/>
    </location>
</feature>
<dbReference type="Proteomes" id="UP000248326">
    <property type="component" value="Unassembled WGS sequence"/>
</dbReference>
<reference evidence="4 5" key="1">
    <citation type="submission" date="2018-06" db="EMBL/GenBank/DDBJ databases">
        <title>Genomic Encyclopedia of Type Strains, Phase IV (KMG-IV): sequencing the most valuable type-strain genomes for metagenomic binning, comparative biology and taxonomic classification.</title>
        <authorList>
            <person name="Goeker M."/>
        </authorList>
    </citation>
    <scope>NUCLEOTIDE SEQUENCE [LARGE SCALE GENOMIC DNA]</scope>
    <source>
        <strain evidence="4 5">DSM 18048</strain>
    </source>
</reference>
<sequence length="120" mass="13160">MSRTVLVVDDEAYIRQLIAHVLNRAGCVVFEAADGEQALTALREHPETALVISDLGMPHLDGFGLLERLAGEQGPPVVILTSRGQESDERRARELGAVGVITKPFARQDLLRVIERHLPT</sequence>